<reference evidence="3 4" key="1">
    <citation type="submission" date="2021-10" db="EMBL/GenBank/DDBJ databases">
        <title>Streptomyces gossypii sp. nov., isolated from soil collected from cotton field.</title>
        <authorList>
            <person name="Ge X."/>
            <person name="Chen X."/>
            <person name="Liu W."/>
        </authorList>
    </citation>
    <scope>NUCLEOTIDE SEQUENCE [LARGE SCALE GENOMIC DNA]</scope>
    <source>
        <strain evidence="3 4">N2-109</strain>
    </source>
</reference>
<accession>A0ABT2K309</accession>
<feature type="region of interest" description="Disordered" evidence="1">
    <location>
        <begin position="1"/>
        <end position="32"/>
    </location>
</feature>
<name>A0ABT2K309_9ACTN</name>
<evidence type="ECO:0000256" key="1">
    <source>
        <dbReference type="SAM" id="MobiDB-lite"/>
    </source>
</evidence>
<feature type="domain" description="DUF397" evidence="2">
    <location>
        <begin position="19"/>
        <end position="76"/>
    </location>
</feature>
<evidence type="ECO:0000313" key="3">
    <source>
        <dbReference type="EMBL" id="MCT2594554.1"/>
    </source>
</evidence>
<keyword evidence="4" id="KW-1185">Reference proteome</keyword>
<dbReference type="Pfam" id="PF04149">
    <property type="entry name" value="DUF397"/>
    <property type="match status" value="1"/>
</dbReference>
<protein>
    <submittedName>
        <fullName evidence="3">DUF397 domain-containing protein</fullName>
    </submittedName>
</protein>
<sequence length="84" mass="8775">MTDQVGSEHMSQEAHLAQAHWRKSSFSGGGGNGGGQCVEAAALSDGRIAVRNSKQPEAGVVFFTRAEIGAWLQGVKAGEFDDLA</sequence>
<gene>
    <name evidence="3" type="ORF">LHJ74_32390</name>
</gene>
<proteinExistence type="predicted"/>
<dbReference type="RefSeq" id="WP_260221896.1">
    <property type="nucleotide sequence ID" value="NZ_JAJAGO010000022.1"/>
</dbReference>
<comment type="caution">
    <text evidence="3">The sequence shown here is derived from an EMBL/GenBank/DDBJ whole genome shotgun (WGS) entry which is preliminary data.</text>
</comment>
<evidence type="ECO:0000259" key="2">
    <source>
        <dbReference type="Pfam" id="PF04149"/>
    </source>
</evidence>
<evidence type="ECO:0000313" key="4">
    <source>
        <dbReference type="Proteomes" id="UP001156389"/>
    </source>
</evidence>
<dbReference type="InterPro" id="IPR007278">
    <property type="entry name" value="DUF397"/>
</dbReference>
<dbReference type="Proteomes" id="UP001156389">
    <property type="component" value="Unassembled WGS sequence"/>
</dbReference>
<dbReference type="EMBL" id="JAJAGO010000022">
    <property type="protein sequence ID" value="MCT2594554.1"/>
    <property type="molecule type" value="Genomic_DNA"/>
</dbReference>
<organism evidence="3 4">
    <name type="scientific">Streptomyces gossypii</name>
    <dbReference type="NCBI Taxonomy" id="2883101"/>
    <lineage>
        <taxon>Bacteria</taxon>
        <taxon>Bacillati</taxon>
        <taxon>Actinomycetota</taxon>
        <taxon>Actinomycetes</taxon>
        <taxon>Kitasatosporales</taxon>
        <taxon>Streptomycetaceae</taxon>
        <taxon>Streptomyces</taxon>
    </lineage>
</organism>